<dbReference type="EMBL" id="GBRH01164965">
    <property type="protein sequence ID" value="JAE32931.1"/>
    <property type="molecule type" value="Transcribed_RNA"/>
</dbReference>
<evidence type="ECO:0000313" key="1">
    <source>
        <dbReference type="EMBL" id="JAE32931.1"/>
    </source>
</evidence>
<reference evidence="1" key="1">
    <citation type="submission" date="2014-09" db="EMBL/GenBank/DDBJ databases">
        <authorList>
            <person name="Magalhaes I.L.F."/>
            <person name="Oliveira U."/>
            <person name="Santos F.R."/>
            <person name="Vidigal T.H.D.A."/>
            <person name="Brescovit A.D."/>
            <person name="Santos A.J."/>
        </authorList>
    </citation>
    <scope>NUCLEOTIDE SEQUENCE</scope>
    <source>
        <tissue evidence="1">Shoot tissue taken approximately 20 cm above the soil surface</tissue>
    </source>
</reference>
<organism evidence="1">
    <name type="scientific">Arundo donax</name>
    <name type="common">Giant reed</name>
    <name type="synonym">Donax arundinaceus</name>
    <dbReference type="NCBI Taxonomy" id="35708"/>
    <lineage>
        <taxon>Eukaryota</taxon>
        <taxon>Viridiplantae</taxon>
        <taxon>Streptophyta</taxon>
        <taxon>Embryophyta</taxon>
        <taxon>Tracheophyta</taxon>
        <taxon>Spermatophyta</taxon>
        <taxon>Magnoliopsida</taxon>
        <taxon>Liliopsida</taxon>
        <taxon>Poales</taxon>
        <taxon>Poaceae</taxon>
        <taxon>PACMAD clade</taxon>
        <taxon>Arundinoideae</taxon>
        <taxon>Arundineae</taxon>
        <taxon>Arundo</taxon>
    </lineage>
</organism>
<protein>
    <submittedName>
        <fullName evidence="1">Uncharacterized protein</fullName>
    </submittedName>
</protein>
<sequence length="37" mass="4230">MVAIKETDTKKTWEKRLVATRSPGHCHQWLSSSSTQT</sequence>
<reference evidence="1" key="2">
    <citation type="journal article" date="2015" name="Data Brief">
        <title>Shoot transcriptome of the giant reed, Arundo donax.</title>
        <authorList>
            <person name="Barrero R.A."/>
            <person name="Guerrero F.D."/>
            <person name="Moolhuijzen P."/>
            <person name="Goolsby J.A."/>
            <person name="Tidwell J."/>
            <person name="Bellgard S.E."/>
            <person name="Bellgard M.I."/>
        </authorList>
    </citation>
    <scope>NUCLEOTIDE SEQUENCE</scope>
    <source>
        <tissue evidence="1">Shoot tissue taken approximately 20 cm above the soil surface</tissue>
    </source>
</reference>
<proteinExistence type="predicted"/>
<dbReference type="AlphaFoldDB" id="A0A0A9HDK6"/>
<accession>A0A0A9HDK6</accession>
<name>A0A0A9HDK6_ARUDO</name>